<protein>
    <recommendedName>
        <fullName evidence="7">Transcobalamin-like C-terminal domain-containing protein</fullName>
    </recommendedName>
</protein>
<evidence type="ECO:0000256" key="2">
    <source>
        <dbReference type="ARBA" id="ARBA00022525"/>
    </source>
</evidence>
<evidence type="ECO:0000313" key="9">
    <source>
        <dbReference type="Proteomes" id="UP000001593"/>
    </source>
</evidence>
<evidence type="ECO:0000259" key="7">
    <source>
        <dbReference type="Pfam" id="PF14478"/>
    </source>
</evidence>
<dbReference type="Gene3D" id="2.170.130.30">
    <property type="match status" value="1"/>
</dbReference>
<dbReference type="InParanoid" id="A7RWL1"/>
<dbReference type="Gene3D" id="1.50.10.20">
    <property type="match status" value="1"/>
</dbReference>
<keyword evidence="4" id="KW-0170">Cobalt</keyword>
<dbReference type="InterPro" id="IPR002157">
    <property type="entry name" value="Cbl-bd_prot"/>
</dbReference>
<dbReference type="PANTHER" id="PTHR10559:SF18">
    <property type="entry name" value="TRANSCOBALAMIN II"/>
    <property type="match status" value="1"/>
</dbReference>
<evidence type="ECO:0000256" key="4">
    <source>
        <dbReference type="PIRSR" id="PIRSR602157-1"/>
    </source>
</evidence>
<comment type="subcellular location">
    <subcellularLocation>
        <location evidence="1">Secreted</location>
    </subcellularLocation>
</comment>
<feature type="binding site" evidence="4">
    <location>
        <position position="238"/>
    </location>
    <ligand>
        <name>cyanocob(III)alamin</name>
        <dbReference type="ChEBI" id="CHEBI:17439"/>
    </ligand>
</feature>
<reference evidence="8 9" key="1">
    <citation type="journal article" date="2007" name="Science">
        <title>Sea anemone genome reveals ancestral eumetazoan gene repertoire and genomic organization.</title>
        <authorList>
            <person name="Putnam N.H."/>
            <person name="Srivastava M."/>
            <person name="Hellsten U."/>
            <person name="Dirks B."/>
            <person name="Chapman J."/>
            <person name="Salamov A."/>
            <person name="Terry A."/>
            <person name="Shapiro H."/>
            <person name="Lindquist E."/>
            <person name="Kapitonov V.V."/>
            <person name="Jurka J."/>
            <person name="Genikhovich G."/>
            <person name="Grigoriev I.V."/>
            <person name="Lucas S.M."/>
            <person name="Steele R.E."/>
            <person name="Finnerty J.R."/>
            <person name="Technau U."/>
            <person name="Martindale M.Q."/>
            <person name="Rokhsar D.S."/>
        </authorList>
    </citation>
    <scope>NUCLEOTIDE SEQUENCE [LARGE SCALE GENOMIC DNA]</scope>
    <source>
        <strain evidence="9">CH2 X CH6</strain>
    </source>
</reference>
<keyword evidence="2" id="KW-0964">Secreted</keyword>
<dbReference type="Pfam" id="PF14478">
    <property type="entry name" value="DUF4430"/>
    <property type="match status" value="1"/>
</dbReference>
<evidence type="ECO:0000256" key="3">
    <source>
        <dbReference type="ARBA" id="ARBA00022729"/>
    </source>
</evidence>
<accession>A7RWL1</accession>
<feature type="domain" description="Transcobalamin-like C-terminal" evidence="7">
    <location>
        <begin position="371"/>
        <end position="424"/>
    </location>
</feature>
<organism evidence="8 9">
    <name type="scientific">Nematostella vectensis</name>
    <name type="common">Starlet sea anemone</name>
    <dbReference type="NCBI Taxonomy" id="45351"/>
    <lineage>
        <taxon>Eukaryota</taxon>
        <taxon>Metazoa</taxon>
        <taxon>Cnidaria</taxon>
        <taxon>Anthozoa</taxon>
        <taxon>Hexacorallia</taxon>
        <taxon>Actiniaria</taxon>
        <taxon>Edwardsiidae</taxon>
        <taxon>Nematostella</taxon>
    </lineage>
</organism>
<proteinExistence type="predicted"/>
<dbReference type="PROSITE" id="PS51257">
    <property type="entry name" value="PROKAR_LIPOPROTEIN"/>
    <property type="match status" value="1"/>
</dbReference>
<evidence type="ECO:0000313" key="8">
    <source>
        <dbReference type="EMBL" id="EDO44185.1"/>
    </source>
</evidence>
<dbReference type="InterPro" id="IPR027954">
    <property type="entry name" value="Transcobalamin-like_C"/>
</dbReference>
<feature type="binding site" evidence="4">
    <location>
        <begin position="395"/>
        <end position="397"/>
    </location>
    <ligand>
        <name>cyanocob(III)alamin</name>
        <dbReference type="ChEBI" id="CHEBI:17439"/>
    </ligand>
</feature>
<dbReference type="AlphaFoldDB" id="A7RWL1"/>
<evidence type="ECO:0000256" key="5">
    <source>
        <dbReference type="PIRSR" id="PIRSR602157-2"/>
    </source>
</evidence>
<gene>
    <name evidence="8" type="ORF">NEMVEDRAFT_v1g241193</name>
</gene>
<dbReference type="GO" id="GO:0005576">
    <property type="term" value="C:extracellular region"/>
    <property type="evidence" value="ECO:0007669"/>
    <property type="project" value="UniProtKB-SubCell"/>
</dbReference>
<evidence type="ECO:0000256" key="1">
    <source>
        <dbReference type="ARBA" id="ARBA00004613"/>
    </source>
</evidence>
<dbReference type="InterPro" id="IPR051588">
    <property type="entry name" value="Cobalamin_Transport"/>
</dbReference>
<dbReference type="PhylomeDB" id="A7RWL1"/>
<dbReference type="Pfam" id="PF01122">
    <property type="entry name" value="Cobalamin_bind"/>
    <property type="match status" value="1"/>
</dbReference>
<dbReference type="HOGENOM" id="CLU_642982_0_0_1"/>
<sequence>MKHFATLAVILAVFSQSCDVDAFCGDRVLSGKLARASVRAGEWVQDNLRRNLVTTDGHVLASAAQALRLVGFSLNETADDIEARMQSEITTAGLKTIPMGRVAQYIHGVFSICADPRAFHEHNLVKELKLGTSRFPEQNFDHFFQYSTAVLALCVSGYTHASFLTRPLVNQMLTWSKSKKSYNADTVAVATMALSCMYGGRRSGSVKDRENHRRVRAVIKKATKWLAKQQRRDGSSGDGVTTALVSQALLSAESIAGSFKKWECAASLRYLVQQQQSDGSYGDLMSTIQIMPVLVGAIPADLRSLKCQEKSERSQELIQVCVQLQIPQSAINHLSSPPPPPLYLNFTSGTNAHKILRLAAQHDQRYAFTTRKSSYGHMITSIYGLEERPEKKMHWMLFATQDKMASTGIDGYRPQHGSCVIFKYMNV</sequence>
<dbReference type="GO" id="GO:0015889">
    <property type="term" value="P:cobalamin transport"/>
    <property type="evidence" value="ECO:0007669"/>
    <property type="project" value="InterPro"/>
</dbReference>
<dbReference type="KEGG" id="nve:5516114"/>
<dbReference type="Proteomes" id="UP000001593">
    <property type="component" value="Unassembled WGS sequence"/>
</dbReference>
<dbReference type="OrthoDB" id="5950489at2759"/>
<dbReference type="STRING" id="45351.A7RWL1"/>
<feature type="signal peptide" evidence="6">
    <location>
        <begin position="1"/>
        <end position="22"/>
    </location>
</feature>
<keyword evidence="5" id="KW-1015">Disulfide bond</keyword>
<feature type="chain" id="PRO_5002711595" description="Transcobalamin-like C-terminal domain-containing protein" evidence="6">
    <location>
        <begin position="23"/>
        <end position="427"/>
    </location>
</feature>
<feature type="disulfide bond" evidence="5">
    <location>
        <begin position="154"/>
        <end position="196"/>
    </location>
</feature>
<dbReference type="OMA" id="TMNQSKY"/>
<feature type="binding site" evidence="4">
    <location>
        <position position="185"/>
    </location>
    <ligand>
        <name>cyanocob(III)alamin</name>
        <dbReference type="ChEBI" id="CHEBI:17439"/>
    </ligand>
</feature>
<dbReference type="GO" id="GO:0031419">
    <property type="term" value="F:cobalamin binding"/>
    <property type="evidence" value="ECO:0007669"/>
    <property type="project" value="InterPro"/>
</dbReference>
<keyword evidence="3 6" id="KW-0732">Signal</keyword>
<name>A7RWL1_NEMVE</name>
<feature type="binding site" evidence="4">
    <location>
        <position position="289"/>
    </location>
    <ligand>
        <name>cyanocob(III)alamin</name>
        <dbReference type="ChEBI" id="CHEBI:17439"/>
    </ligand>
</feature>
<dbReference type="SUPFAM" id="SSF48239">
    <property type="entry name" value="Terpenoid cyclases/Protein prenyltransferases"/>
    <property type="match status" value="1"/>
</dbReference>
<dbReference type="eggNOG" id="ENOG502QQHG">
    <property type="taxonomic scope" value="Eukaryota"/>
</dbReference>
<dbReference type="EMBL" id="DS469547">
    <property type="protein sequence ID" value="EDO44185.1"/>
    <property type="molecule type" value="Genomic_DNA"/>
</dbReference>
<dbReference type="InterPro" id="IPR008930">
    <property type="entry name" value="Terpenoid_cyclase/PrenylTrfase"/>
</dbReference>
<keyword evidence="9" id="KW-1185">Reference proteome</keyword>
<dbReference type="PANTHER" id="PTHR10559">
    <property type="entry name" value="TRANSCOBALAMIN-1/GASTRIC INTRINSIC FACTOR"/>
    <property type="match status" value="1"/>
</dbReference>
<evidence type="ECO:0000256" key="6">
    <source>
        <dbReference type="SAM" id="SignalP"/>
    </source>
</evidence>